<dbReference type="GO" id="GO:0004497">
    <property type="term" value="F:monooxygenase activity"/>
    <property type="evidence" value="ECO:0007669"/>
    <property type="project" value="InterPro"/>
</dbReference>
<gene>
    <name evidence="2" type="ORF">C0216_11990</name>
</gene>
<organism evidence="2 3">
    <name type="scientific">Streptomyces globosus</name>
    <dbReference type="NCBI Taxonomy" id="68209"/>
    <lineage>
        <taxon>Bacteria</taxon>
        <taxon>Bacillati</taxon>
        <taxon>Actinomycetota</taxon>
        <taxon>Actinomycetes</taxon>
        <taxon>Kitasatosporales</taxon>
        <taxon>Streptomycetaceae</taxon>
        <taxon>Streptomyces</taxon>
    </lineage>
</organism>
<reference evidence="2 3" key="1">
    <citation type="submission" date="2018-01" db="EMBL/GenBank/DDBJ databases">
        <title>Draft genome Sequence of streptomyces globosus LZH-48.</title>
        <authorList>
            <person name="Ran K."/>
            <person name="Li Z."/>
            <person name="Wei S."/>
            <person name="Dong R."/>
        </authorList>
    </citation>
    <scope>NUCLEOTIDE SEQUENCE [LARGE SCALE GENOMIC DNA]</scope>
    <source>
        <strain evidence="2 3">LZH-48</strain>
    </source>
</reference>
<dbReference type="EMBL" id="CP030862">
    <property type="protein sequence ID" value="AXE24080.1"/>
    <property type="molecule type" value="Genomic_DNA"/>
</dbReference>
<keyword evidence="3" id="KW-1185">Reference proteome</keyword>
<dbReference type="InterPro" id="IPR036188">
    <property type="entry name" value="FAD/NAD-bd_sf"/>
</dbReference>
<dbReference type="Gene3D" id="3.50.50.60">
    <property type="entry name" value="FAD/NAD(P)-binding domain"/>
    <property type="match status" value="1"/>
</dbReference>
<dbReference type="InterPro" id="IPR006905">
    <property type="entry name" value="Flavin_halogenase"/>
</dbReference>
<dbReference type="Proteomes" id="UP000252004">
    <property type="component" value="Chromosome"/>
</dbReference>
<dbReference type="AlphaFoldDB" id="A0A344TZK9"/>
<sequence>MRPPPGRDGDAYHRLLGRMCRARRLPRPHPRHATQRRTSVARPVQKIVIVGGGTAGWLSAAYLNRAFGSKVEITLVESARIGRIGVGEATVPTLRTTLAFLGMKEEDWMPRTNASFKSAVRFNDWRTPRPGTDRHTFYHPFFTVPEPPVPSYERPFHKRFGRGVSLAHFWTKLRLAGDSRVRETFGDAGMALQHLCELNKAPKPLPGSGAPDPGFRYAYHFDAALMAEYLRDLATGRGVRHVVADVTQVTRDGRGHIDKVITETGAELTGDLFLDCSGFRGLLINQTLEEPFVSAQDWLLCDSAIALPADHHPDGIRPYTSANARPNGWIWEIPLYHREGTGYVYSSRTTTPDQAEQDLRDFLGPRAHDVPGNHIRMRVGHNRRSWVDNCVAIGLSSCFVEPLESTTIALIEYQLALLVLHFPDSELDERRQARYNELMVSAFEDLRDFIVMHYALTDRTDTEFWRAVRENPIPDSLAEKLTEYAESVIIPDGSQLRLFETRSLWAILSGMDFAFTKAPPSVELMSDEAAWQAFEQIDKEREIYAAALPDNRTYLEAVHAGRADSA</sequence>
<proteinExistence type="inferred from homology"/>
<evidence type="ECO:0000313" key="2">
    <source>
        <dbReference type="EMBL" id="AXE24080.1"/>
    </source>
</evidence>
<evidence type="ECO:0000256" key="1">
    <source>
        <dbReference type="ARBA" id="ARBA00038396"/>
    </source>
</evidence>
<evidence type="ECO:0000313" key="3">
    <source>
        <dbReference type="Proteomes" id="UP000252004"/>
    </source>
</evidence>
<dbReference type="Pfam" id="PF04820">
    <property type="entry name" value="Trp_halogenase"/>
    <property type="match status" value="1"/>
</dbReference>
<dbReference type="SUPFAM" id="SSF51905">
    <property type="entry name" value="FAD/NAD(P)-binding domain"/>
    <property type="match status" value="1"/>
</dbReference>
<protein>
    <submittedName>
        <fullName evidence="2">Tryptophan 7-halogenase</fullName>
    </submittedName>
</protein>
<accession>A0A344TZK9</accession>
<dbReference type="PANTHER" id="PTHR43747">
    <property type="entry name" value="FAD-BINDING PROTEIN"/>
    <property type="match status" value="1"/>
</dbReference>
<dbReference type="KEGG" id="sgz:C0216_11990"/>
<name>A0A344TZK9_9ACTN</name>
<comment type="similarity">
    <text evidence="1">Belongs to the flavin-dependent halogenase family. Bacterial tryptophan halogenase subfamily.</text>
</comment>
<dbReference type="InterPro" id="IPR050816">
    <property type="entry name" value="Flavin-dep_Halogenase_NPB"/>
</dbReference>
<dbReference type="PANTHER" id="PTHR43747:SF4">
    <property type="entry name" value="FLAVIN-DEPENDENT TRYPTOPHAN HALOGENASE"/>
    <property type="match status" value="1"/>
</dbReference>
<dbReference type="OrthoDB" id="8868802at2"/>